<dbReference type="Gene3D" id="3.40.50.960">
    <property type="entry name" value="Lumazine/riboflavin synthase"/>
    <property type="match status" value="1"/>
</dbReference>
<comment type="caution">
    <text evidence="8">The sequence shown here is derived from an EMBL/GenBank/DDBJ whole genome shotgun (WGS) entry which is preliminary data.</text>
</comment>
<comment type="pathway">
    <text evidence="1 7">Cofactor biosynthesis; riboflavin biosynthesis; riboflavin from 2-hydroxy-3-oxobutyl phosphate and 5-amino-6-(D-ribitylamino)uracil: step 1/2.</text>
</comment>
<dbReference type="InterPro" id="IPR002180">
    <property type="entry name" value="LS/RS"/>
</dbReference>
<sequence length="248" mass="26234">MELCTTYSNRGSFIFPAPTATKYLTSSSVFQKYNHLPCGKTTHLCFSSSSSLPSSSSISAPQPQQGFGNARALTTVGRRQGNSSSSLEAPEAVKHHIGSISQTEGLRFAVVVARFNEIVTRPLLEGAIGTFRRYSVSEEDVDVVWVPGVFEICLTAERLGRSGNYNAVVCIGAVVRGDTSHYDAVANSAASGVMSAGLNSGVPCIFGVLTCDDMNQALDRSGGKVGNKGAEAALTAIEMATLFEHQLK</sequence>
<evidence type="ECO:0000256" key="5">
    <source>
        <dbReference type="ARBA" id="ARBA00048785"/>
    </source>
</evidence>
<comment type="function">
    <text evidence="7">Catalyzes the formation of 6,7-dimethyl-8-ribityllumazine by condensation of 5-amino-6-(D-ribitylamino)uracil with 3,4-dihydroxy-2-butanone 4-phosphate. This is the penultimate step in the biosynthesis of riboflavin.</text>
</comment>
<reference evidence="8" key="1">
    <citation type="submission" date="2022-08" db="EMBL/GenBank/DDBJ databases">
        <authorList>
            <person name="Gutierrez-Valencia J."/>
        </authorList>
    </citation>
    <scope>NUCLEOTIDE SEQUENCE</scope>
</reference>
<evidence type="ECO:0000313" key="9">
    <source>
        <dbReference type="Proteomes" id="UP001154282"/>
    </source>
</evidence>
<dbReference type="GO" id="GO:0009231">
    <property type="term" value="P:riboflavin biosynthetic process"/>
    <property type="evidence" value="ECO:0007669"/>
    <property type="project" value="UniProtKB-KW"/>
</dbReference>
<dbReference type="EC" id="2.5.1.78" evidence="7"/>
<comment type="subunit">
    <text evidence="6">Oligomer forming an icosahedral capsid.</text>
</comment>
<evidence type="ECO:0000313" key="8">
    <source>
        <dbReference type="EMBL" id="CAI0442397.1"/>
    </source>
</evidence>
<evidence type="ECO:0000256" key="1">
    <source>
        <dbReference type="ARBA" id="ARBA00004917"/>
    </source>
</evidence>
<keyword evidence="4 7" id="KW-0808">Transferase</keyword>
<proteinExistence type="inferred from homology"/>
<comment type="catalytic activity">
    <reaction evidence="5 7">
        <text>(2S)-2-hydroxy-3-oxobutyl phosphate + 5-amino-6-(D-ribitylamino)uracil = 6,7-dimethyl-8-(1-D-ribityl)lumazine + phosphate + 2 H2O + H(+)</text>
        <dbReference type="Rhea" id="RHEA:26152"/>
        <dbReference type="ChEBI" id="CHEBI:15377"/>
        <dbReference type="ChEBI" id="CHEBI:15378"/>
        <dbReference type="ChEBI" id="CHEBI:15934"/>
        <dbReference type="ChEBI" id="CHEBI:43474"/>
        <dbReference type="ChEBI" id="CHEBI:58201"/>
        <dbReference type="ChEBI" id="CHEBI:58830"/>
        <dbReference type="EC" id="2.5.1.78"/>
    </reaction>
</comment>
<dbReference type="CDD" id="cd09209">
    <property type="entry name" value="Lumazine_synthase-I"/>
    <property type="match status" value="1"/>
</dbReference>
<evidence type="ECO:0000256" key="2">
    <source>
        <dbReference type="ARBA" id="ARBA00007424"/>
    </source>
</evidence>
<evidence type="ECO:0000256" key="6">
    <source>
        <dbReference type="ARBA" id="ARBA00063688"/>
    </source>
</evidence>
<dbReference type="HAMAP" id="MF_00178">
    <property type="entry name" value="Lumazine_synth"/>
    <property type="match status" value="1"/>
</dbReference>
<dbReference type="EMBL" id="CAMGYJ010000007">
    <property type="protein sequence ID" value="CAI0442397.1"/>
    <property type="molecule type" value="Genomic_DNA"/>
</dbReference>
<dbReference type="PANTHER" id="PTHR21058:SF0">
    <property type="entry name" value="6,7-DIMETHYL-8-RIBITYLLUMAZINE SYNTHASE"/>
    <property type="match status" value="1"/>
</dbReference>
<dbReference type="FunFam" id="3.40.50.960:FF:000001">
    <property type="entry name" value="6,7-dimethyl-8-ribityllumazine synthase"/>
    <property type="match status" value="1"/>
</dbReference>
<keyword evidence="3 7" id="KW-0686">Riboflavin biosynthesis</keyword>
<dbReference type="PANTHER" id="PTHR21058">
    <property type="entry name" value="6,7-DIMETHYL-8-RIBITYLLUMAZINE SYNTHASE DMRL SYNTHASE LUMAZINE SYNTHASE"/>
    <property type="match status" value="1"/>
</dbReference>
<evidence type="ECO:0000256" key="3">
    <source>
        <dbReference type="ARBA" id="ARBA00022619"/>
    </source>
</evidence>
<dbReference type="InterPro" id="IPR034964">
    <property type="entry name" value="LS"/>
</dbReference>
<gene>
    <name evidence="8" type="ORF">LITE_LOCUS27245</name>
</gene>
<dbReference type="GO" id="GO:0009349">
    <property type="term" value="C:riboflavin synthase complex"/>
    <property type="evidence" value="ECO:0007669"/>
    <property type="project" value="UniProtKB-UniRule"/>
</dbReference>
<dbReference type="GO" id="GO:0000906">
    <property type="term" value="F:6,7-dimethyl-8-ribityllumazine synthase activity"/>
    <property type="evidence" value="ECO:0007669"/>
    <property type="project" value="UniProtKB-EC"/>
</dbReference>
<evidence type="ECO:0000256" key="7">
    <source>
        <dbReference type="RuleBase" id="RU003795"/>
    </source>
</evidence>
<protein>
    <recommendedName>
        <fullName evidence="7">6,7-dimethyl-8-ribityllumazine synthase</fullName>
        <shortName evidence="7">DMRL synthase</shortName>
        <ecNumber evidence="7">2.5.1.78</ecNumber>
    </recommendedName>
</protein>
<keyword evidence="9" id="KW-1185">Reference proteome</keyword>
<dbReference type="InterPro" id="IPR036467">
    <property type="entry name" value="LS/RS_sf"/>
</dbReference>
<dbReference type="SUPFAM" id="SSF52121">
    <property type="entry name" value="Lumazine synthase"/>
    <property type="match status" value="1"/>
</dbReference>
<accession>A0AAV0M846</accession>
<evidence type="ECO:0000256" key="4">
    <source>
        <dbReference type="ARBA" id="ARBA00022679"/>
    </source>
</evidence>
<dbReference type="Proteomes" id="UP001154282">
    <property type="component" value="Unassembled WGS sequence"/>
</dbReference>
<dbReference type="Pfam" id="PF00885">
    <property type="entry name" value="DMRL_synthase"/>
    <property type="match status" value="1"/>
</dbReference>
<dbReference type="AlphaFoldDB" id="A0AAV0M846"/>
<comment type="similarity">
    <text evidence="2 7">Belongs to the DMRL synthase family.</text>
</comment>
<name>A0AAV0M846_9ROSI</name>
<dbReference type="NCBIfam" id="TIGR00114">
    <property type="entry name" value="lumazine-synth"/>
    <property type="match status" value="1"/>
</dbReference>
<organism evidence="8 9">
    <name type="scientific">Linum tenue</name>
    <dbReference type="NCBI Taxonomy" id="586396"/>
    <lineage>
        <taxon>Eukaryota</taxon>
        <taxon>Viridiplantae</taxon>
        <taxon>Streptophyta</taxon>
        <taxon>Embryophyta</taxon>
        <taxon>Tracheophyta</taxon>
        <taxon>Spermatophyta</taxon>
        <taxon>Magnoliopsida</taxon>
        <taxon>eudicotyledons</taxon>
        <taxon>Gunneridae</taxon>
        <taxon>Pentapetalae</taxon>
        <taxon>rosids</taxon>
        <taxon>fabids</taxon>
        <taxon>Malpighiales</taxon>
        <taxon>Linaceae</taxon>
        <taxon>Linum</taxon>
    </lineage>
</organism>